<evidence type="ECO:0000313" key="1">
    <source>
        <dbReference type="Proteomes" id="UP000050761"/>
    </source>
</evidence>
<proteinExistence type="predicted"/>
<name>A0A183GSY2_HELPZ</name>
<organism evidence="1 2">
    <name type="scientific">Heligmosomoides polygyrus</name>
    <name type="common">Parasitic roundworm</name>
    <dbReference type="NCBI Taxonomy" id="6339"/>
    <lineage>
        <taxon>Eukaryota</taxon>
        <taxon>Metazoa</taxon>
        <taxon>Ecdysozoa</taxon>
        <taxon>Nematoda</taxon>
        <taxon>Chromadorea</taxon>
        <taxon>Rhabditida</taxon>
        <taxon>Rhabditina</taxon>
        <taxon>Rhabditomorpha</taxon>
        <taxon>Strongyloidea</taxon>
        <taxon>Heligmosomidae</taxon>
        <taxon>Heligmosomoides</taxon>
    </lineage>
</organism>
<accession>A0A183GSY2</accession>
<dbReference type="WBParaSite" id="HPBE_0002580201-mRNA-1">
    <property type="protein sequence ID" value="HPBE_0002580201-mRNA-1"/>
    <property type="gene ID" value="HPBE_0002580201"/>
</dbReference>
<sequence>LREIISKVKDSHATQGKASDSPAPSIESTIFELQASTKLLSEVLNDFTAALDTIDNLPEEQEAQTEQYIDTSVDLIDEAQRLAMELEKA</sequence>
<protein>
    <submittedName>
        <fullName evidence="2">Chemotaxis protein</fullName>
    </submittedName>
</protein>
<reference evidence="2" key="1">
    <citation type="submission" date="2019-09" db="UniProtKB">
        <authorList>
            <consortium name="WormBaseParasite"/>
        </authorList>
    </citation>
    <scope>IDENTIFICATION</scope>
</reference>
<dbReference type="Proteomes" id="UP000050761">
    <property type="component" value="Unassembled WGS sequence"/>
</dbReference>
<dbReference type="AlphaFoldDB" id="A0A183GSY2"/>
<evidence type="ECO:0000313" key="2">
    <source>
        <dbReference type="WBParaSite" id="HPBE_0002580201-mRNA-1"/>
    </source>
</evidence>
<keyword evidence="1" id="KW-1185">Reference proteome</keyword>